<keyword evidence="3" id="KW-1185">Reference proteome</keyword>
<dbReference type="Proteomes" id="UP000030765">
    <property type="component" value="Unassembled WGS sequence"/>
</dbReference>
<reference evidence="1 3" key="1">
    <citation type="journal article" date="2014" name="BMC Genomics">
        <title>Genome sequence of Anopheles sinensis provides insight into genetics basis of mosquito competence for malaria parasites.</title>
        <authorList>
            <person name="Zhou D."/>
            <person name="Zhang D."/>
            <person name="Ding G."/>
            <person name="Shi L."/>
            <person name="Hou Q."/>
            <person name="Ye Y."/>
            <person name="Xu Y."/>
            <person name="Zhou H."/>
            <person name="Xiong C."/>
            <person name="Li S."/>
            <person name="Yu J."/>
            <person name="Hong S."/>
            <person name="Yu X."/>
            <person name="Zou P."/>
            <person name="Chen C."/>
            <person name="Chang X."/>
            <person name="Wang W."/>
            <person name="Lv Y."/>
            <person name="Sun Y."/>
            <person name="Ma L."/>
            <person name="Shen B."/>
            <person name="Zhu C."/>
        </authorList>
    </citation>
    <scope>NUCLEOTIDE SEQUENCE [LARGE SCALE GENOMIC DNA]</scope>
</reference>
<organism evidence="1">
    <name type="scientific">Anopheles sinensis</name>
    <name type="common">Mosquito</name>
    <dbReference type="NCBI Taxonomy" id="74873"/>
    <lineage>
        <taxon>Eukaryota</taxon>
        <taxon>Metazoa</taxon>
        <taxon>Ecdysozoa</taxon>
        <taxon>Arthropoda</taxon>
        <taxon>Hexapoda</taxon>
        <taxon>Insecta</taxon>
        <taxon>Pterygota</taxon>
        <taxon>Neoptera</taxon>
        <taxon>Endopterygota</taxon>
        <taxon>Diptera</taxon>
        <taxon>Nematocera</taxon>
        <taxon>Culicoidea</taxon>
        <taxon>Culicidae</taxon>
        <taxon>Anophelinae</taxon>
        <taxon>Anopheles</taxon>
    </lineage>
</organism>
<protein>
    <submittedName>
        <fullName evidence="1 2">Uncharacterized protein</fullName>
    </submittedName>
</protein>
<evidence type="ECO:0000313" key="1">
    <source>
        <dbReference type="EMBL" id="KFB34941.1"/>
    </source>
</evidence>
<sequence>MDSMIQPSILDWKYPLPSSLLFRNEAEPVAGTPLLAGTNGLEEAVATGGGTEANATDGAVGEDVVVQDTMVEPPNDEDDEDEDDEGCVEDCPTVPFIPAGVLLIPDPDSIDCVMRLYRLPPPLPPPPALLCRRYIRAASGIASVRWRHILSFGPNRRIAEETRHRRTFPSLRCRCGVVNHKDRENEESVGTEKK</sequence>
<dbReference type="VEuPathDB" id="VectorBase:ASIC000643"/>
<proteinExistence type="predicted"/>
<dbReference type="EnsemblMetazoa" id="ASIC000643-RA">
    <property type="protein sequence ID" value="ASIC000643-PA"/>
    <property type="gene ID" value="ASIC000643"/>
</dbReference>
<dbReference type="EMBL" id="KE524116">
    <property type="protein sequence ID" value="KFB34941.1"/>
    <property type="molecule type" value="Genomic_DNA"/>
</dbReference>
<dbReference type="AlphaFoldDB" id="A0A084VAE7"/>
<reference evidence="2" key="2">
    <citation type="submission" date="2020-05" db="UniProtKB">
        <authorList>
            <consortium name="EnsemblMetazoa"/>
        </authorList>
    </citation>
    <scope>IDENTIFICATION</scope>
</reference>
<gene>
    <name evidence="1" type="ORF">ZHAS_00000643</name>
</gene>
<name>A0A084VAE7_ANOSI</name>
<accession>A0A084VAE7</accession>
<dbReference type="EMBL" id="ATLV01003140">
    <property type="status" value="NOT_ANNOTATED_CDS"/>
    <property type="molecule type" value="Genomic_DNA"/>
</dbReference>
<evidence type="ECO:0000313" key="2">
    <source>
        <dbReference type="EnsemblMetazoa" id="ASIC000643-PA"/>
    </source>
</evidence>
<evidence type="ECO:0000313" key="3">
    <source>
        <dbReference type="Proteomes" id="UP000030765"/>
    </source>
</evidence>